<proteinExistence type="inferred from homology"/>
<evidence type="ECO:0000256" key="3">
    <source>
        <dbReference type="ARBA" id="ARBA00022618"/>
    </source>
</evidence>
<organism evidence="11 12">
    <name type="scientific">Candidatus Nesciobacter abundans</name>
    <dbReference type="NCBI Taxonomy" id="2601668"/>
    <lineage>
        <taxon>Bacteria</taxon>
        <taxon>Pseudomonadati</taxon>
        <taxon>Pseudomonadota</taxon>
        <taxon>Alphaproteobacteria</taxon>
        <taxon>Holosporales</taxon>
        <taxon>Holosporaceae</taxon>
        <taxon>Candidatus Nesciobacter</taxon>
    </lineage>
</organism>
<dbReference type="InterPro" id="IPR030393">
    <property type="entry name" value="G_ENGB_dom"/>
</dbReference>
<dbReference type="OrthoDB" id="9804921at2"/>
<comment type="similarity">
    <text evidence="2">Belongs to the TRAFAC class TrmE-Era-EngA-EngB-Septin-like GTPase superfamily. EngB GTPase family.</text>
</comment>
<evidence type="ECO:0000259" key="10">
    <source>
        <dbReference type="PROSITE" id="PS51706"/>
    </source>
</evidence>
<dbReference type="Gene3D" id="3.40.50.300">
    <property type="entry name" value="P-loop containing nucleotide triphosphate hydrolases"/>
    <property type="match status" value="1"/>
</dbReference>
<dbReference type="AlphaFoldDB" id="A0A5C0UGH9"/>
<dbReference type="InterPro" id="IPR005225">
    <property type="entry name" value="Small_GTP-bd"/>
</dbReference>
<dbReference type="NCBIfam" id="TIGR00231">
    <property type="entry name" value="small_GTP"/>
    <property type="match status" value="1"/>
</dbReference>
<keyword evidence="7" id="KW-0342">GTP-binding</keyword>
<evidence type="ECO:0000256" key="1">
    <source>
        <dbReference type="ARBA" id="ARBA00001946"/>
    </source>
</evidence>
<accession>A0A5C0UGH9</accession>
<evidence type="ECO:0000313" key="11">
    <source>
        <dbReference type="EMBL" id="QEK39178.1"/>
    </source>
</evidence>
<keyword evidence="5" id="KW-0547">Nucleotide-binding</keyword>
<dbReference type="Pfam" id="PF01926">
    <property type="entry name" value="MMR_HSR1"/>
    <property type="match status" value="1"/>
</dbReference>
<keyword evidence="3" id="KW-0132">Cell division</keyword>
<keyword evidence="9" id="KW-0131">Cell cycle</keyword>
<evidence type="ECO:0000256" key="6">
    <source>
        <dbReference type="ARBA" id="ARBA00022842"/>
    </source>
</evidence>
<keyword evidence="8" id="KW-0717">Septation</keyword>
<dbReference type="PROSITE" id="PS51706">
    <property type="entry name" value="G_ENGB"/>
    <property type="match status" value="1"/>
</dbReference>
<dbReference type="GO" id="GO:0046872">
    <property type="term" value="F:metal ion binding"/>
    <property type="evidence" value="ECO:0007669"/>
    <property type="project" value="UniProtKB-KW"/>
</dbReference>
<dbReference type="InterPro" id="IPR006073">
    <property type="entry name" value="GTP-bd"/>
</dbReference>
<evidence type="ECO:0000256" key="2">
    <source>
        <dbReference type="ARBA" id="ARBA00009638"/>
    </source>
</evidence>
<gene>
    <name evidence="11" type="primary">ysxC</name>
    <name evidence="11" type="ORF">FZC36_01905</name>
</gene>
<evidence type="ECO:0000313" key="12">
    <source>
        <dbReference type="Proteomes" id="UP000324924"/>
    </source>
</evidence>
<dbReference type="InterPro" id="IPR019987">
    <property type="entry name" value="GTP-bd_ribosome_bio_YsxC"/>
</dbReference>
<dbReference type="SUPFAM" id="SSF52540">
    <property type="entry name" value="P-loop containing nucleoside triphosphate hydrolases"/>
    <property type="match status" value="1"/>
</dbReference>
<dbReference type="EMBL" id="CP043314">
    <property type="protein sequence ID" value="QEK39178.1"/>
    <property type="molecule type" value="Genomic_DNA"/>
</dbReference>
<keyword evidence="4" id="KW-0479">Metal-binding</keyword>
<dbReference type="GO" id="GO:0005525">
    <property type="term" value="F:GTP binding"/>
    <property type="evidence" value="ECO:0007669"/>
    <property type="project" value="UniProtKB-KW"/>
</dbReference>
<evidence type="ECO:0000256" key="8">
    <source>
        <dbReference type="ARBA" id="ARBA00023210"/>
    </source>
</evidence>
<dbReference type="RefSeq" id="WP_148972301.1">
    <property type="nucleotide sequence ID" value="NZ_CP043314.1"/>
</dbReference>
<protein>
    <submittedName>
        <fullName evidence="11">Ribosome biogenesis GTP-binding protein YsxC</fullName>
    </submittedName>
</protein>
<keyword evidence="6" id="KW-0460">Magnesium</keyword>
<dbReference type="GO" id="GO:0000917">
    <property type="term" value="P:division septum assembly"/>
    <property type="evidence" value="ECO:0007669"/>
    <property type="project" value="UniProtKB-KW"/>
</dbReference>
<dbReference type="CDD" id="cd01876">
    <property type="entry name" value="YihA_EngB"/>
    <property type="match status" value="1"/>
</dbReference>
<dbReference type="NCBIfam" id="TIGR03598">
    <property type="entry name" value="GTPase_YsxC"/>
    <property type="match status" value="1"/>
</dbReference>
<keyword evidence="12" id="KW-1185">Reference proteome</keyword>
<comment type="cofactor">
    <cofactor evidence="1">
        <name>Mg(2+)</name>
        <dbReference type="ChEBI" id="CHEBI:18420"/>
    </cofactor>
</comment>
<evidence type="ECO:0000256" key="7">
    <source>
        <dbReference type="ARBA" id="ARBA00023134"/>
    </source>
</evidence>
<evidence type="ECO:0000256" key="4">
    <source>
        <dbReference type="ARBA" id="ARBA00022723"/>
    </source>
</evidence>
<dbReference type="KEGG" id="nabu:FZC36_01905"/>
<dbReference type="PANTHER" id="PTHR11649">
    <property type="entry name" value="MSS1/TRME-RELATED GTP-BINDING PROTEIN"/>
    <property type="match status" value="1"/>
</dbReference>
<name>A0A5C0UGH9_9PROT</name>
<reference evidence="11 12" key="1">
    <citation type="submission" date="2019-08" db="EMBL/GenBank/DDBJ databases">
        <title>Highly reduced genomes of protist endosymbionts show evolutionary convergence.</title>
        <authorList>
            <person name="George E."/>
            <person name="Husnik F."/>
            <person name="Tashyreva D."/>
            <person name="Prokopchuk G."/>
            <person name="Horak A."/>
            <person name="Kwong W.K."/>
            <person name="Lukes J."/>
            <person name="Keeling P.J."/>
        </authorList>
    </citation>
    <scope>NUCLEOTIDE SEQUENCE [LARGE SCALE GENOMIC DNA]</scope>
    <source>
        <strain evidence="11">1604HC</strain>
    </source>
</reference>
<feature type="domain" description="EngB-type G" evidence="10">
    <location>
        <begin position="15"/>
        <end position="171"/>
    </location>
</feature>
<dbReference type="PANTHER" id="PTHR11649:SF13">
    <property type="entry name" value="ENGB-TYPE G DOMAIN-CONTAINING PROTEIN"/>
    <property type="match status" value="1"/>
</dbReference>
<dbReference type="Proteomes" id="UP000324924">
    <property type="component" value="Chromosome"/>
</dbReference>
<sequence>MVKKIYDFKNLPVKEKYEIAIMGRSNVGKSSFLNCILGEKISRVAKKPGCTRWLGFHETSYSVNFVDLPGYGYANMGRQRKNFMVDMARDYLFSGRVDEIFILIDSRRGVMDLDREVIDFCRENNVPFKIVGTKSDKKDSLDFESNFLTSSHTKKGYDKIAKYLRSVSSFT</sequence>
<evidence type="ECO:0000256" key="5">
    <source>
        <dbReference type="ARBA" id="ARBA00022741"/>
    </source>
</evidence>
<evidence type="ECO:0000256" key="9">
    <source>
        <dbReference type="ARBA" id="ARBA00023306"/>
    </source>
</evidence>
<dbReference type="InterPro" id="IPR027417">
    <property type="entry name" value="P-loop_NTPase"/>
</dbReference>